<dbReference type="EMBL" id="JBBWWR010000016">
    <property type="protein sequence ID" value="KAK8947551.1"/>
    <property type="molecule type" value="Genomic_DNA"/>
</dbReference>
<name>A0ABR2LQ32_9ASPA</name>
<protein>
    <submittedName>
        <fullName evidence="1">Uncharacterized protein</fullName>
    </submittedName>
</protein>
<organism evidence="1 2">
    <name type="scientific">Platanthera guangdongensis</name>
    <dbReference type="NCBI Taxonomy" id="2320717"/>
    <lineage>
        <taxon>Eukaryota</taxon>
        <taxon>Viridiplantae</taxon>
        <taxon>Streptophyta</taxon>
        <taxon>Embryophyta</taxon>
        <taxon>Tracheophyta</taxon>
        <taxon>Spermatophyta</taxon>
        <taxon>Magnoliopsida</taxon>
        <taxon>Liliopsida</taxon>
        <taxon>Asparagales</taxon>
        <taxon>Orchidaceae</taxon>
        <taxon>Orchidoideae</taxon>
        <taxon>Orchideae</taxon>
        <taxon>Orchidinae</taxon>
        <taxon>Platanthera</taxon>
    </lineage>
</organism>
<comment type="caution">
    <text evidence="1">The sequence shown here is derived from an EMBL/GenBank/DDBJ whole genome shotgun (WGS) entry which is preliminary data.</text>
</comment>
<reference evidence="1 2" key="1">
    <citation type="journal article" date="2022" name="Nat. Plants">
        <title>Genomes of leafy and leafless Platanthera orchids illuminate the evolution of mycoheterotrophy.</title>
        <authorList>
            <person name="Li M.H."/>
            <person name="Liu K.W."/>
            <person name="Li Z."/>
            <person name="Lu H.C."/>
            <person name="Ye Q.L."/>
            <person name="Zhang D."/>
            <person name="Wang J.Y."/>
            <person name="Li Y.F."/>
            <person name="Zhong Z.M."/>
            <person name="Liu X."/>
            <person name="Yu X."/>
            <person name="Liu D.K."/>
            <person name="Tu X.D."/>
            <person name="Liu B."/>
            <person name="Hao Y."/>
            <person name="Liao X.Y."/>
            <person name="Jiang Y.T."/>
            <person name="Sun W.H."/>
            <person name="Chen J."/>
            <person name="Chen Y.Q."/>
            <person name="Ai Y."/>
            <person name="Zhai J.W."/>
            <person name="Wu S.S."/>
            <person name="Zhou Z."/>
            <person name="Hsiao Y.Y."/>
            <person name="Wu W.L."/>
            <person name="Chen Y.Y."/>
            <person name="Lin Y.F."/>
            <person name="Hsu J.L."/>
            <person name="Li C.Y."/>
            <person name="Wang Z.W."/>
            <person name="Zhao X."/>
            <person name="Zhong W.Y."/>
            <person name="Ma X.K."/>
            <person name="Ma L."/>
            <person name="Huang J."/>
            <person name="Chen G.Z."/>
            <person name="Huang M.Z."/>
            <person name="Huang L."/>
            <person name="Peng D.H."/>
            <person name="Luo Y.B."/>
            <person name="Zou S.Q."/>
            <person name="Chen S.P."/>
            <person name="Lan S."/>
            <person name="Tsai W.C."/>
            <person name="Van de Peer Y."/>
            <person name="Liu Z.J."/>
        </authorList>
    </citation>
    <scope>NUCLEOTIDE SEQUENCE [LARGE SCALE GENOMIC DNA]</scope>
    <source>
        <strain evidence="1">Lor288</strain>
    </source>
</reference>
<dbReference type="Proteomes" id="UP001412067">
    <property type="component" value="Unassembled WGS sequence"/>
</dbReference>
<proteinExistence type="predicted"/>
<evidence type="ECO:0000313" key="2">
    <source>
        <dbReference type="Proteomes" id="UP001412067"/>
    </source>
</evidence>
<keyword evidence="2" id="KW-1185">Reference proteome</keyword>
<accession>A0ABR2LQ32</accession>
<dbReference type="SUPFAM" id="SSF63829">
    <property type="entry name" value="Calcium-dependent phosphotriesterase"/>
    <property type="match status" value="1"/>
</dbReference>
<evidence type="ECO:0000313" key="1">
    <source>
        <dbReference type="EMBL" id="KAK8947551.1"/>
    </source>
</evidence>
<sequence length="140" mass="16153">MGTYDHVRVMRVGPAMDMIQEMKIVMPTLYQMSASNGRILVVDDDEAIALVFEGRTLEEVGRFKLAESREFHSCLGVGCMNWRFAIMWEEEGEGRVWDVEAGRCMYYLELMPGLMKVVMDNERYVIGRSERSVHVWDFGG</sequence>
<gene>
    <name evidence="1" type="ORF">KSP40_PGU018093</name>
</gene>